<keyword evidence="2" id="KW-1185">Reference proteome</keyword>
<organism evidence="1 2">
    <name type="scientific">Candidatus Nitrosocaldus cavascurensis</name>
    <dbReference type="NCBI Taxonomy" id="2058097"/>
    <lineage>
        <taxon>Archaea</taxon>
        <taxon>Nitrososphaerota</taxon>
        <taxon>Nitrososphaeria</taxon>
        <taxon>Candidatus Nitrosocaldales</taxon>
        <taxon>Candidatus Nitrosocaldaceae</taxon>
        <taxon>Candidatus Nitrosocaldus</taxon>
    </lineage>
</organism>
<name>A0A2K5ANQ0_9ARCH</name>
<dbReference type="KEGG" id="ncv:NCAV_0063"/>
<dbReference type="EMBL" id="LT981265">
    <property type="protein sequence ID" value="SPC33263.1"/>
    <property type="molecule type" value="Genomic_DNA"/>
</dbReference>
<gene>
    <name evidence="1" type="ORF">NCAV_0063</name>
</gene>
<evidence type="ECO:0000313" key="1">
    <source>
        <dbReference type="EMBL" id="SPC33263.1"/>
    </source>
</evidence>
<protein>
    <submittedName>
        <fullName evidence="1">Uncharacterized protein</fullName>
    </submittedName>
</protein>
<reference evidence="2" key="1">
    <citation type="submission" date="2018-01" db="EMBL/GenBank/DDBJ databases">
        <authorList>
            <person name="Kerou L M."/>
        </authorList>
    </citation>
    <scope>NUCLEOTIDE SEQUENCE [LARGE SCALE GENOMIC DNA]</scope>
    <source>
        <strain evidence="2">SCU2</strain>
    </source>
</reference>
<dbReference type="AlphaFoldDB" id="A0A2K5ANQ0"/>
<dbReference type="Proteomes" id="UP000236248">
    <property type="component" value="Chromosome NCAV"/>
</dbReference>
<accession>A0A2K5ANQ0</accession>
<evidence type="ECO:0000313" key="2">
    <source>
        <dbReference type="Proteomes" id="UP000236248"/>
    </source>
</evidence>
<sequence>MVIRLAIFEVQKDKSKKGMLSNEAKRQREIIAYLAVEQDPELRTRIAIAHALASKFNTRWQNIYSSIFRDLDEILIPTNIVREKGRLPPKRGPRALQHEGVPYYELTQAGMLVASCLDELGDAKISILRQCIYTIEQDMLRDGLLLLLEVAPSLTLRLIGEYVMHYSLDIDSMVPITADKFRYVLAESIRAELEFIETFMSLSKDKRSELVNFMQMLSQ</sequence>
<proteinExistence type="predicted"/>